<proteinExistence type="predicted"/>
<sequence length="111" mass="12519">MGTVSLDMKHYLWAEWLQVGTTDSPWRFLRRARPRQRQIHRTCTCIDDACNGPCCGLYSKLRESPHLLWATICASPHSSSACLGSTFCVVIPLSYLRGVALTGTCYRRVDP</sequence>
<dbReference type="Proteomes" id="UP000077266">
    <property type="component" value="Unassembled WGS sequence"/>
</dbReference>
<evidence type="ECO:0000313" key="1">
    <source>
        <dbReference type="EMBL" id="KZV79814.1"/>
    </source>
</evidence>
<dbReference type="EMBL" id="KV426559">
    <property type="protein sequence ID" value="KZV79814.1"/>
    <property type="molecule type" value="Genomic_DNA"/>
</dbReference>
<dbReference type="AlphaFoldDB" id="A0A165B4S5"/>
<dbReference type="InParanoid" id="A0A165B4S5"/>
<protein>
    <submittedName>
        <fullName evidence="1">Uncharacterized protein</fullName>
    </submittedName>
</protein>
<evidence type="ECO:0000313" key="2">
    <source>
        <dbReference type="Proteomes" id="UP000077266"/>
    </source>
</evidence>
<accession>A0A165B4S5</accession>
<gene>
    <name evidence="1" type="ORF">EXIGLDRAFT_448547</name>
</gene>
<name>A0A165B4S5_EXIGL</name>
<keyword evidence="2" id="KW-1185">Reference proteome</keyword>
<organism evidence="1 2">
    <name type="scientific">Exidia glandulosa HHB12029</name>
    <dbReference type="NCBI Taxonomy" id="1314781"/>
    <lineage>
        <taxon>Eukaryota</taxon>
        <taxon>Fungi</taxon>
        <taxon>Dikarya</taxon>
        <taxon>Basidiomycota</taxon>
        <taxon>Agaricomycotina</taxon>
        <taxon>Agaricomycetes</taxon>
        <taxon>Auriculariales</taxon>
        <taxon>Exidiaceae</taxon>
        <taxon>Exidia</taxon>
    </lineage>
</organism>
<reference evidence="1 2" key="1">
    <citation type="journal article" date="2016" name="Mol. Biol. Evol.">
        <title>Comparative Genomics of Early-Diverging Mushroom-Forming Fungi Provides Insights into the Origins of Lignocellulose Decay Capabilities.</title>
        <authorList>
            <person name="Nagy L.G."/>
            <person name="Riley R."/>
            <person name="Tritt A."/>
            <person name="Adam C."/>
            <person name="Daum C."/>
            <person name="Floudas D."/>
            <person name="Sun H."/>
            <person name="Yadav J.S."/>
            <person name="Pangilinan J."/>
            <person name="Larsson K.H."/>
            <person name="Matsuura K."/>
            <person name="Barry K."/>
            <person name="Labutti K."/>
            <person name="Kuo R."/>
            <person name="Ohm R.A."/>
            <person name="Bhattacharya S.S."/>
            <person name="Shirouzu T."/>
            <person name="Yoshinaga Y."/>
            <person name="Martin F.M."/>
            <person name="Grigoriev I.V."/>
            <person name="Hibbett D.S."/>
        </authorList>
    </citation>
    <scope>NUCLEOTIDE SEQUENCE [LARGE SCALE GENOMIC DNA]</scope>
    <source>
        <strain evidence="1 2">HHB12029</strain>
    </source>
</reference>